<reference evidence="5 6" key="1">
    <citation type="journal article" date="2014" name="G3 (Bethesda)">
        <title>Genome sequence of Candidatus Riesia pediculischaeffi, endosymbiont of chimpanzee lice, and genomic comparison of recently acquired endosymbionts from human and chimpanzee lice.</title>
        <authorList>
            <person name="Boyd B.M."/>
            <person name="Allen J.M."/>
            <person name="de Crecy-Lagard V."/>
            <person name="Reed D.L."/>
        </authorList>
    </citation>
    <scope>NUCLEOTIDE SEQUENCE [LARGE SCALE GENOMIC DNA]</scope>
    <source>
        <strain evidence="5 6">PTSU</strain>
    </source>
</reference>
<dbReference type="FunFam" id="3.20.20.140:FF:000005">
    <property type="entry name" value="TatD family hydrolase"/>
    <property type="match status" value="1"/>
</dbReference>
<comment type="caution">
    <text evidence="5">The sequence shown here is derived from an EMBL/GenBank/DDBJ whole genome shotgun (WGS) entry which is preliminary data.</text>
</comment>
<dbReference type="NCBIfam" id="TIGR00010">
    <property type="entry name" value="YchF/TatD family DNA exonuclease"/>
    <property type="match status" value="1"/>
</dbReference>
<dbReference type="PROSITE" id="PS01091">
    <property type="entry name" value="TATD_3"/>
    <property type="match status" value="1"/>
</dbReference>
<dbReference type="PATRIC" id="fig|1401651.3.peg.98"/>
<organism evidence="5 6">
    <name type="scientific">Candidatus Riesia pediculischaeffi PTSU</name>
    <dbReference type="NCBI Taxonomy" id="1401651"/>
    <lineage>
        <taxon>Bacteria</taxon>
        <taxon>Pseudomonadati</taxon>
        <taxon>Pseudomonadota</taxon>
        <taxon>Gammaproteobacteria</taxon>
        <taxon>Enterobacterales</taxon>
        <taxon>Enterobacteriaceae</taxon>
        <taxon>Candidatus Riesia</taxon>
    </lineage>
</organism>
<name>A0A0C1V8B3_9ENTR</name>
<evidence type="ECO:0000256" key="3">
    <source>
        <dbReference type="ARBA" id="ARBA00022801"/>
    </source>
</evidence>
<dbReference type="Proteomes" id="UP000054529">
    <property type="component" value="Unassembled WGS sequence"/>
</dbReference>
<feature type="binding site" evidence="4">
    <location>
        <position position="208"/>
    </location>
    <ligand>
        <name>a divalent metal cation</name>
        <dbReference type="ChEBI" id="CHEBI:60240"/>
        <label>1</label>
    </ligand>
</feature>
<protein>
    <submittedName>
        <fullName evidence="5">Putative deoxyribonuclease YcfH</fullName>
    </submittedName>
</protein>
<sequence>MFLSDSHCHLQYYPSGNNLPYNVNDVVSDSIKNNVRCMLSVSVKLDDFKNFKIRSDLRKYIYFSCGVHPLMIDKNINFDVLLKASNSKDIVAIGETGLDYQRNCSSEDMDFQRFSFLEHIKVAKKLKKPIIIHMRNSFEDVYKIVREEGLEECGAIIHCFTGNKYQAKIFLDLGMYISFSGVVTFQNSHEVKSSAKFVPMDRLMIETDSPYLSPVPLRGRMNKPSNLTHIADCVSSIKNIDISVFTTKTTENFFRLFKNIPFHQINL</sequence>
<accession>A0A0C1V8B3</accession>
<dbReference type="PIRSF" id="PIRSF005902">
    <property type="entry name" value="DNase_TatD"/>
    <property type="match status" value="1"/>
</dbReference>
<keyword evidence="2 4" id="KW-0479">Metal-binding</keyword>
<feature type="binding site" evidence="4">
    <location>
        <position position="158"/>
    </location>
    <ligand>
        <name>a divalent metal cation</name>
        <dbReference type="ChEBI" id="CHEBI:60240"/>
        <label>2</label>
    </ligand>
</feature>
<evidence type="ECO:0000313" key="5">
    <source>
        <dbReference type="EMBL" id="KIE64098.1"/>
    </source>
</evidence>
<comment type="similarity">
    <text evidence="1">Belongs to the metallo-dependent hydrolases superfamily. TatD-type hydrolase family.</text>
</comment>
<dbReference type="PANTHER" id="PTHR46124">
    <property type="entry name" value="D-AMINOACYL-TRNA DEACYLASE"/>
    <property type="match status" value="1"/>
</dbReference>
<evidence type="ECO:0000313" key="6">
    <source>
        <dbReference type="Proteomes" id="UP000054529"/>
    </source>
</evidence>
<dbReference type="Gene3D" id="3.20.20.140">
    <property type="entry name" value="Metal-dependent hydrolases"/>
    <property type="match status" value="1"/>
</dbReference>
<dbReference type="EMBL" id="AWXV01000002">
    <property type="protein sequence ID" value="KIE64098.1"/>
    <property type="molecule type" value="Genomic_DNA"/>
</dbReference>
<dbReference type="GO" id="GO:0004536">
    <property type="term" value="F:DNA nuclease activity"/>
    <property type="evidence" value="ECO:0007669"/>
    <property type="project" value="InterPro"/>
</dbReference>
<dbReference type="CDD" id="cd01310">
    <property type="entry name" value="TatD_DNAse"/>
    <property type="match status" value="1"/>
</dbReference>
<dbReference type="InterPro" id="IPR015991">
    <property type="entry name" value="TatD/YcfH-like"/>
</dbReference>
<dbReference type="HOGENOM" id="CLU_031506_4_0_6"/>
<feature type="binding site" evidence="4">
    <location>
        <position position="133"/>
    </location>
    <ligand>
        <name>a divalent metal cation</name>
        <dbReference type="ChEBI" id="CHEBI:60240"/>
        <label>2</label>
    </ligand>
</feature>
<dbReference type="RefSeq" id="WP_039719488.1">
    <property type="nucleotide sequence ID" value="NZ_AWXV01000002.1"/>
</dbReference>
<keyword evidence="3" id="KW-0378">Hydrolase</keyword>
<evidence type="ECO:0000256" key="4">
    <source>
        <dbReference type="PIRSR" id="PIRSR005902-1"/>
    </source>
</evidence>
<feature type="binding site" evidence="4">
    <location>
        <position position="9"/>
    </location>
    <ligand>
        <name>a divalent metal cation</name>
        <dbReference type="ChEBI" id="CHEBI:60240"/>
        <label>1</label>
    </ligand>
</feature>
<dbReference type="PANTHER" id="PTHR46124:SF2">
    <property type="entry name" value="D-AMINOACYL-TRNA DEACYLASE"/>
    <property type="match status" value="1"/>
</dbReference>
<evidence type="ECO:0000256" key="1">
    <source>
        <dbReference type="ARBA" id="ARBA00009275"/>
    </source>
</evidence>
<dbReference type="InterPro" id="IPR032466">
    <property type="entry name" value="Metal_Hydrolase"/>
</dbReference>
<dbReference type="AlphaFoldDB" id="A0A0C1V8B3"/>
<feature type="binding site" evidence="4">
    <location>
        <position position="95"/>
    </location>
    <ligand>
        <name>a divalent metal cation</name>
        <dbReference type="ChEBI" id="CHEBI:60240"/>
        <label>1</label>
    </ligand>
</feature>
<gene>
    <name evidence="5" type="ORF">P689_11969</name>
</gene>
<feature type="binding site" evidence="4">
    <location>
        <position position="7"/>
    </location>
    <ligand>
        <name>a divalent metal cation</name>
        <dbReference type="ChEBI" id="CHEBI:60240"/>
        <label>1</label>
    </ligand>
</feature>
<dbReference type="OrthoDB" id="9810005at2"/>
<evidence type="ECO:0000256" key="2">
    <source>
        <dbReference type="ARBA" id="ARBA00022723"/>
    </source>
</evidence>
<dbReference type="InterPro" id="IPR001130">
    <property type="entry name" value="TatD-like"/>
</dbReference>
<dbReference type="GO" id="GO:0046872">
    <property type="term" value="F:metal ion binding"/>
    <property type="evidence" value="ECO:0007669"/>
    <property type="project" value="UniProtKB-KW"/>
</dbReference>
<dbReference type="GO" id="GO:0016788">
    <property type="term" value="F:hydrolase activity, acting on ester bonds"/>
    <property type="evidence" value="ECO:0007669"/>
    <property type="project" value="InterPro"/>
</dbReference>
<dbReference type="Pfam" id="PF01026">
    <property type="entry name" value="TatD_DNase"/>
    <property type="match status" value="1"/>
</dbReference>
<proteinExistence type="inferred from homology"/>
<dbReference type="InterPro" id="IPR018228">
    <property type="entry name" value="DNase_TatD-rel_CS"/>
</dbReference>
<dbReference type="SUPFAM" id="SSF51556">
    <property type="entry name" value="Metallo-dependent hydrolases"/>
    <property type="match status" value="1"/>
</dbReference>